<dbReference type="Pfam" id="PF13545">
    <property type="entry name" value="HTH_Crp_2"/>
    <property type="match status" value="1"/>
</dbReference>
<dbReference type="PROSITE" id="PS51063">
    <property type="entry name" value="HTH_CRP_2"/>
    <property type="match status" value="1"/>
</dbReference>
<evidence type="ECO:0000256" key="3">
    <source>
        <dbReference type="ARBA" id="ARBA00023163"/>
    </source>
</evidence>
<dbReference type="GO" id="GO:0003677">
    <property type="term" value="F:DNA binding"/>
    <property type="evidence" value="ECO:0007669"/>
    <property type="project" value="UniProtKB-KW"/>
</dbReference>
<dbReference type="Gene3D" id="2.60.120.10">
    <property type="entry name" value="Jelly Rolls"/>
    <property type="match status" value="1"/>
</dbReference>
<dbReference type="Gene3D" id="1.10.10.10">
    <property type="entry name" value="Winged helix-like DNA-binding domain superfamily/Winged helix DNA-binding domain"/>
    <property type="match status" value="1"/>
</dbReference>
<reference evidence="6 7" key="1">
    <citation type="submission" date="2018-06" db="EMBL/GenBank/DDBJ databases">
        <title>Genomic Encyclopedia of Archaeal and Bacterial Type Strains, Phase II (KMG-II): from individual species to whole genera.</title>
        <authorList>
            <person name="Goeker M."/>
        </authorList>
    </citation>
    <scope>NUCLEOTIDE SEQUENCE [LARGE SCALE GENOMIC DNA]</scope>
    <source>
        <strain evidence="6 7">DSM 21851</strain>
    </source>
</reference>
<dbReference type="EMBL" id="QLMC01000010">
    <property type="protein sequence ID" value="RAJ91012.1"/>
    <property type="molecule type" value="Genomic_DNA"/>
</dbReference>
<gene>
    <name evidence="6" type="ORF">LX87_05353</name>
</gene>
<evidence type="ECO:0000256" key="2">
    <source>
        <dbReference type="ARBA" id="ARBA00023125"/>
    </source>
</evidence>
<dbReference type="CDD" id="cd00038">
    <property type="entry name" value="CAP_ED"/>
    <property type="match status" value="1"/>
</dbReference>
<evidence type="ECO:0000259" key="4">
    <source>
        <dbReference type="PROSITE" id="PS50042"/>
    </source>
</evidence>
<sequence>MRITHEFLQQTLNGMFEYPLLQELAAVGQFKKLTVGDYLIRPGEYIRSIPLIISGSVKIMRPDSEGREALLYYLGGLDSCAMSLTCCLGSRQSEISALAEEETTLLAIPVDKVDEWLCRYSSWKRFVFETYQKRFNNLLNTLNEVIFHKLDERLLTYLDKKAANCQCSELAITHEEVAQDLATSREVISRLLKQLEKEGHIQLMRNRITLLKKSEAM</sequence>
<dbReference type="PRINTS" id="PR00034">
    <property type="entry name" value="HTHCRP"/>
</dbReference>
<dbReference type="AlphaFoldDB" id="A0A327WHH7"/>
<dbReference type="InterPro" id="IPR050397">
    <property type="entry name" value="Env_Response_Regulators"/>
</dbReference>
<keyword evidence="1" id="KW-0805">Transcription regulation</keyword>
<dbReference type="Pfam" id="PF00027">
    <property type="entry name" value="cNMP_binding"/>
    <property type="match status" value="1"/>
</dbReference>
<dbReference type="InterPro" id="IPR018490">
    <property type="entry name" value="cNMP-bd_dom_sf"/>
</dbReference>
<dbReference type="Proteomes" id="UP000248790">
    <property type="component" value="Unassembled WGS sequence"/>
</dbReference>
<dbReference type="InterPro" id="IPR012318">
    <property type="entry name" value="HTH_CRP"/>
</dbReference>
<dbReference type="PANTHER" id="PTHR24567:SF26">
    <property type="entry name" value="REGULATORY PROTEIN YEIL"/>
    <property type="match status" value="1"/>
</dbReference>
<dbReference type="InterPro" id="IPR036388">
    <property type="entry name" value="WH-like_DNA-bd_sf"/>
</dbReference>
<dbReference type="SMART" id="SM00419">
    <property type="entry name" value="HTH_CRP"/>
    <property type="match status" value="1"/>
</dbReference>
<organism evidence="6 7">
    <name type="scientific">Larkinella arboricola</name>
    <dbReference type="NCBI Taxonomy" id="643671"/>
    <lineage>
        <taxon>Bacteria</taxon>
        <taxon>Pseudomonadati</taxon>
        <taxon>Bacteroidota</taxon>
        <taxon>Cytophagia</taxon>
        <taxon>Cytophagales</taxon>
        <taxon>Spirosomataceae</taxon>
        <taxon>Larkinella</taxon>
    </lineage>
</organism>
<dbReference type="GO" id="GO:0003700">
    <property type="term" value="F:DNA-binding transcription factor activity"/>
    <property type="evidence" value="ECO:0007669"/>
    <property type="project" value="TreeGrafter"/>
</dbReference>
<evidence type="ECO:0000313" key="6">
    <source>
        <dbReference type="EMBL" id="RAJ91012.1"/>
    </source>
</evidence>
<evidence type="ECO:0000259" key="5">
    <source>
        <dbReference type="PROSITE" id="PS51063"/>
    </source>
</evidence>
<dbReference type="OrthoDB" id="9776746at2"/>
<feature type="domain" description="Cyclic nucleotide-binding" evidence="4">
    <location>
        <begin position="12"/>
        <end position="134"/>
    </location>
</feature>
<dbReference type="InterPro" id="IPR036390">
    <property type="entry name" value="WH_DNA-bd_sf"/>
</dbReference>
<dbReference type="SUPFAM" id="SSF46785">
    <property type="entry name" value="Winged helix' DNA-binding domain"/>
    <property type="match status" value="1"/>
</dbReference>
<dbReference type="InterPro" id="IPR000595">
    <property type="entry name" value="cNMP-bd_dom"/>
</dbReference>
<keyword evidence="7" id="KW-1185">Reference proteome</keyword>
<comment type="caution">
    <text evidence="6">The sequence shown here is derived from an EMBL/GenBank/DDBJ whole genome shotgun (WGS) entry which is preliminary data.</text>
</comment>
<dbReference type="PROSITE" id="PS50042">
    <property type="entry name" value="CNMP_BINDING_3"/>
    <property type="match status" value="1"/>
</dbReference>
<dbReference type="InterPro" id="IPR014710">
    <property type="entry name" value="RmlC-like_jellyroll"/>
</dbReference>
<dbReference type="RefSeq" id="WP_111631360.1">
    <property type="nucleotide sequence ID" value="NZ_QLMC01000010.1"/>
</dbReference>
<keyword evidence="3" id="KW-0804">Transcription</keyword>
<name>A0A327WHH7_LARAB</name>
<dbReference type="PANTHER" id="PTHR24567">
    <property type="entry name" value="CRP FAMILY TRANSCRIPTIONAL REGULATORY PROTEIN"/>
    <property type="match status" value="1"/>
</dbReference>
<proteinExistence type="predicted"/>
<dbReference type="SUPFAM" id="SSF51206">
    <property type="entry name" value="cAMP-binding domain-like"/>
    <property type="match status" value="1"/>
</dbReference>
<protein>
    <submittedName>
        <fullName evidence="6">CRP/FNR family transcriptional regulator</fullName>
    </submittedName>
</protein>
<feature type="domain" description="HTH crp-type" evidence="5">
    <location>
        <begin position="148"/>
        <end position="214"/>
    </location>
</feature>
<evidence type="ECO:0000313" key="7">
    <source>
        <dbReference type="Proteomes" id="UP000248790"/>
    </source>
</evidence>
<evidence type="ECO:0000256" key="1">
    <source>
        <dbReference type="ARBA" id="ARBA00023015"/>
    </source>
</evidence>
<dbReference type="GO" id="GO:0005829">
    <property type="term" value="C:cytosol"/>
    <property type="evidence" value="ECO:0007669"/>
    <property type="project" value="TreeGrafter"/>
</dbReference>
<keyword evidence="2" id="KW-0238">DNA-binding</keyword>
<accession>A0A327WHH7</accession>